<feature type="binding site" evidence="12">
    <location>
        <position position="481"/>
    </location>
    <ligand>
        <name>Zn(2+)</name>
        <dbReference type="ChEBI" id="CHEBI:29105"/>
        <label>1</label>
    </ligand>
</feature>
<dbReference type="HAMAP" id="MF_00983">
    <property type="entry name" value="PriA"/>
    <property type="match status" value="1"/>
</dbReference>
<comment type="catalytic activity">
    <reaction evidence="11 12">
        <text>ATP + H2O = ADP + phosphate + H(+)</text>
        <dbReference type="Rhea" id="RHEA:13065"/>
        <dbReference type="ChEBI" id="CHEBI:15377"/>
        <dbReference type="ChEBI" id="CHEBI:15378"/>
        <dbReference type="ChEBI" id="CHEBI:30616"/>
        <dbReference type="ChEBI" id="CHEBI:43474"/>
        <dbReference type="ChEBI" id="CHEBI:456216"/>
        <dbReference type="EC" id="5.6.2.4"/>
    </reaction>
</comment>
<evidence type="ECO:0000256" key="9">
    <source>
        <dbReference type="ARBA" id="ARBA00023125"/>
    </source>
</evidence>
<evidence type="ECO:0000256" key="7">
    <source>
        <dbReference type="ARBA" id="ARBA00022833"/>
    </source>
</evidence>
<dbReference type="Gene3D" id="3.40.1440.60">
    <property type="entry name" value="PriA, 3(prime) DNA-binding domain"/>
    <property type="match status" value="1"/>
</dbReference>
<comment type="function">
    <text evidence="12">Initiates the restart of stalled replication forks, which reloads the replicative helicase on sites other than the origin of replication. Recognizes and binds to abandoned replication forks and remodels them to uncover a helicase loading site. Promotes assembly of the primosome at these replication forks.</text>
</comment>
<dbReference type="SMART" id="SM00490">
    <property type="entry name" value="HELICc"/>
    <property type="match status" value="1"/>
</dbReference>
<dbReference type="GO" id="GO:0006270">
    <property type="term" value="P:DNA replication initiation"/>
    <property type="evidence" value="ECO:0007669"/>
    <property type="project" value="TreeGrafter"/>
</dbReference>
<keyword evidence="4 12" id="KW-0547">Nucleotide-binding</keyword>
<feature type="binding site" evidence="12">
    <location>
        <position position="438"/>
    </location>
    <ligand>
        <name>Zn(2+)</name>
        <dbReference type="ChEBI" id="CHEBI:29105"/>
        <label>1</label>
    </ligand>
</feature>
<evidence type="ECO:0000256" key="3">
    <source>
        <dbReference type="ARBA" id="ARBA00022723"/>
    </source>
</evidence>
<comment type="catalytic activity">
    <reaction evidence="12">
        <text>Couples ATP hydrolysis with the unwinding of duplex DNA by translocating in the 3'-5' direction.</text>
        <dbReference type="EC" id="5.6.2.4"/>
    </reaction>
</comment>
<keyword evidence="15" id="KW-1185">Reference proteome</keyword>
<evidence type="ECO:0000256" key="13">
    <source>
        <dbReference type="SAM" id="MobiDB-lite"/>
    </source>
</evidence>
<dbReference type="GO" id="GO:0008270">
    <property type="term" value="F:zinc ion binding"/>
    <property type="evidence" value="ECO:0007669"/>
    <property type="project" value="UniProtKB-UniRule"/>
</dbReference>
<protein>
    <recommendedName>
        <fullName evidence="12">Replication restart protein PriA</fullName>
    </recommendedName>
    <alternativeName>
        <fullName evidence="12">ATP-dependent DNA helicase PriA</fullName>
        <ecNumber evidence="12">5.6.2.4</ecNumber>
    </alternativeName>
    <alternativeName>
        <fullName evidence="12">DNA 3'-5' helicase PriA</fullName>
    </alternativeName>
</protein>
<comment type="similarity">
    <text evidence="12">Belongs to the helicase family. PriA subfamily.</text>
</comment>
<evidence type="ECO:0000313" key="14">
    <source>
        <dbReference type="EMBL" id="AZU02773.1"/>
    </source>
</evidence>
<dbReference type="GO" id="GO:0043138">
    <property type="term" value="F:3'-5' DNA helicase activity"/>
    <property type="evidence" value="ECO:0007669"/>
    <property type="project" value="UniProtKB-EC"/>
</dbReference>
<gene>
    <name evidence="12" type="primary">priA</name>
    <name evidence="14" type="ORF">X907_0224</name>
</gene>
<dbReference type="SMART" id="SM00487">
    <property type="entry name" value="DEXDc"/>
    <property type="match status" value="1"/>
</dbReference>
<dbReference type="Proteomes" id="UP000286954">
    <property type="component" value="Chromosome"/>
</dbReference>
<reference evidence="14 15" key="1">
    <citation type="submission" date="2016-12" db="EMBL/GenBank/DDBJ databases">
        <title>The genome of dimorphic prosthecate Glycocaulis alkaliphilus 6b-8t, isolated from crude oil dictates its adaptability in petroleum environments.</title>
        <authorList>
            <person name="Wu X.-L."/>
            <person name="Geng S."/>
        </authorList>
    </citation>
    <scope>NUCLEOTIDE SEQUENCE [LARGE SCALE GENOMIC DNA]</scope>
    <source>
        <strain evidence="14 15">6B-8</strain>
    </source>
</reference>
<dbReference type="InterPro" id="IPR005259">
    <property type="entry name" value="PriA"/>
</dbReference>
<dbReference type="InterPro" id="IPR027417">
    <property type="entry name" value="P-loop_NTPase"/>
</dbReference>
<evidence type="ECO:0000256" key="10">
    <source>
        <dbReference type="ARBA" id="ARBA00023235"/>
    </source>
</evidence>
<feature type="binding site" evidence="12">
    <location>
        <position position="478"/>
    </location>
    <ligand>
        <name>Zn(2+)</name>
        <dbReference type="ChEBI" id="CHEBI:29105"/>
        <label>1</label>
    </ligand>
</feature>
<name>A0A3T0E619_9PROT</name>
<feature type="binding site" evidence="12">
    <location>
        <position position="441"/>
    </location>
    <ligand>
        <name>Zn(2+)</name>
        <dbReference type="ChEBI" id="CHEBI:29105"/>
        <label>1</label>
    </ligand>
</feature>
<dbReference type="InterPro" id="IPR001650">
    <property type="entry name" value="Helicase_C-like"/>
</dbReference>
<comment type="cofactor">
    <cofactor evidence="12">
        <name>Zn(2+)</name>
        <dbReference type="ChEBI" id="CHEBI:29105"/>
    </cofactor>
    <text evidence="12">Binds 2 zinc ions per subunit.</text>
</comment>
<dbReference type="CDD" id="cd17929">
    <property type="entry name" value="DEXHc_priA"/>
    <property type="match status" value="1"/>
</dbReference>
<dbReference type="PROSITE" id="PS51192">
    <property type="entry name" value="HELICASE_ATP_BIND_1"/>
    <property type="match status" value="1"/>
</dbReference>
<evidence type="ECO:0000313" key="15">
    <source>
        <dbReference type="Proteomes" id="UP000286954"/>
    </source>
</evidence>
<evidence type="ECO:0000256" key="11">
    <source>
        <dbReference type="ARBA" id="ARBA00048988"/>
    </source>
</evidence>
<keyword evidence="5 12" id="KW-0378">Hydrolase</keyword>
<dbReference type="KEGG" id="gak:X907_0224"/>
<keyword evidence="10 12" id="KW-0413">Isomerase</keyword>
<feature type="region of interest" description="Disordered" evidence="13">
    <location>
        <begin position="109"/>
        <end position="129"/>
    </location>
</feature>
<dbReference type="FunFam" id="3.40.50.300:FF:000489">
    <property type="entry name" value="Primosome assembly protein PriA"/>
    <property type="match status" value="1"/>
</dbReference>
<dbReference type="Pfam" id="PF17764">
    <property type="entry name" value="PriA_3primeBD"/>
    <property type="match status" value="1"/>
</dbReference>
<dbReference type="NCBIfam" id="TIGR00595">
    <property type="entry name" value="priA"/>
    <property type="match status" value="1"/>
</dbReference>
<feature type="compositionally biased region" description="Polar residues" evidence="13">
    <location>
        <begin position="114"/>
        <end position="129"/>
    </location>
</feature>
<dbReference type="GO" id="GO:1990077">
    <property type="term" value="C:primosome complex"/>
    <property type="evidence" value="ECO:0007669"/>
    <property type="project" value="UniProtKB-UniRule"/>
</dbReference>
<dbReference type="InterPro" id="IPR041222">
    <property type="entry name" value="PriA_3primeBD"/>
</dbReference>
<keyword evidence="6 12" id="KW-0347">Helicase</keyword>
<dbReference type="GO" id="GO:0005524">
    <property type="term" value="F:ATP binding"/>
    <property type="evidence" value="ECO:0007669"/>
    <property type="project" value="UniProtKB-UniRule"/>
</dbReference>
<keyword evidence="7 12" id="KW-0862">Zinc</keyword>
<dbReference type="PROSITE" id="PS51194">
    <property type="entry name" value="HELICASE_CTER"/>
    <property type="match status" value="1"/>
</dbReference>
<evidence type="ECO:0000256" key="12">
    <source>
        <dbReference type="HAMAP-Rule" id="MF_00983"/>
    </source>
</evidence>
<evidence type="ECO:0000256" key="6">
    <source>
        <dbReference type="ARBA" id="ARBA00022806"/>
    </source>
</evidence>
<dbReference type="EMBL" id="CP018911">
    <property type="protein sequence ID" value="AZU02773.1"/>
    <property type="molecule type" value="Genomic_DNA"/>
</dbReference>
<feature type="region of interest" description="Disordered" evidence="13">
    <location>
        <begin position="173"/>
        <end position="195"/>
    </location>
</feature>
<keyword evidence="2 12" id="KW-0235">DNA replication</keyword>
<dbReference type="InterPro" id="IPR041236">
    <property type="entry name" value="PriA_C"/>
</dbReference>
<dbReference type="InterPro" id="IPR014001">
    <property type="entry name" value="Helicase_ATP-bd"/>
</dbReference>
<evidence type="ECO:0000256" key="8">
    <source>
        <dbReference type="ARBA" id="ARBA00022840"/>
    </source>
</evidence>
<comment type="caution">
    <text evidence="12">Lacks conserved residue(s) required for the propagation of feature annotation.</text>
</comment>
<dbReference type="SUPFAM" id="SSF52540">
    <property type="entry name" value="P-loop containing nucleoside triphosphate hydrolases"/>
    <property type="match status" value="1"/>
</dbReference>
<dbReference type="GO" id="GO:0006302">
    <property type="term" value="P:double-strand break repair"/>
    <property type="evidence" value="ECO:0007669"/>
    <property type="project" value="InterPro"/>
</dbReference>
<dbReference type="Gene3D" id="3.40.50.300">
    <property type="entry name" value="P-loop containing nucleotide triphosphate hydrolases"/>
    <property type="match status" value="2"/>
</dbReference>
<keyword evidence="1 12" id="KW-0639">Primosome</keyword>
<keyword evidence="8 12" id="KW-0067">ATP-binding</keyword>
<dbReference type="InterPro" id="IPR011545">
    <property type="entry name" value="DEAD/DEAH_box_helicase_dom"/>
</dbReference>
<evidence type="ECO:0000256" key="5">
    <source>
        <dbReference type="ARBA" id="ARBA00022801"/>
    </source>
</evidence>
<dbReference type="Pfam" id="PF18074">
    <property type="entry name" value="PriA_C"/>
    <property type="match status" value="1"/>
</dbReference>
<accession>A0A3T0E619</accession>
<dbReference type="GO" id="GO:0006310">
    <property type="term" value="P:DNA recombination"/>
    <property type="evidence" value="ECO:0007669"/>
    <property type="project" value="InterPro"/>
</dbReference>
<keyword evidence="9 12" id="KW-0238">DNA-binding</keyword>
<dbReference type="RefSeq" id="WP_127565227.1">
    <property type="nucleotide sequence ID" value="NZ_BMFB01000006.1"/>
</dbReference>
<dbReference type="OrthoDB" id="9759544at2"/>
<dbReference type="GO" id="GO:0003677">
    <property type="term" value="F:DNA binding"/>
    <property type="evidence" value="ECO:0007669"/>
    <property type="project" value="UniProtKB-UniRule"/>
</dbReference>
<dbReference type="AlphaFoldDB" id="A0A3T0E619"/>
<dbReference type="Pfam" id="PF00270">
    <property type="entry name" value="DEAD"/>
    <property type="match status" value="1"/>
</dbReference>
<dbReference type="PANTHER" id="PTHR30580">
    <property type="entry name" value="PRIMOSOMAL PROTEIN N"/>
    <property type="match status" value="1"/>
</dbReference>
<feature type="binding site" evidence="12">
    <location>
        <position position="465"/>
    </location>
    <ligand>
        <name>Zn(2+)</name>
        <dbReference type="ChEBI" id="CHEBI:29105"/>
        <label>2</label>
    </ligand>
</feature>
<evidence type="ECO:0000256" key="4">
    <source>
        <dbReference type="ARBA" id="ARBA00022741"/>
    </source>
</evidence>
<organism evidence="14 15">
    <name type="scientific">Glycocaulis alkaliphilus</name>
    <dbReference type="NCBI Taxonomy" id="1434191"/>
    <lineage>
        <taxon>Bacteria</taxon>
        <taxon>Pseudomonadati</taxon>
        <taxon>Pseudomonadota</taxon>
        <taxon>Alphaproteobacteria</taxon>
        <taxon>Maricaulales</taxon>
        <taxon>Maricaulaceae</taxon>
        <taxon>Glycocaulis</taxon>
    </lineage>
</organism>
<proteinExistence type="inferred from homology"/>
<keyword evidence="3 12" id="KW-0479">Metal-binding</keyword>
<comment type="subunit">
    <text evidence="12">Component of the replication restart primosome.</text>
</comment>
<dbReference type="InterPro" id="IPR042115">
    <property type="entry name" value="PriA_3primeBD_sf"/>
</dbReference>
<dbReference type="PANTHER" id="PTHR30580:SF0">
    <property type="entry name" value="PRIMOSOMAL PROTEIN N"/>
    <property type="match status" value="1"/>
</dbReference>
<sequence length="729" mass="78626">MTANRDPSAPQIATVLLPLPLPEAFDYAVPEGMVVAEGDHVVVPLGKRLSHGVVWGVRDGTGGNRPLKPVAERLDAPPFTAAMRDFVDWTARYLAENPGLVLQATLRSRGGLSPSPTETLYHPTGQTPDRMTPARQAVLDAAAEEPASGAELARRAGVSPGVVKGLADAGALRAEQRDTDQPFPAPDPYRDGLTLNDGQEAAASQLRRLVAAGGFQAALLDGVTGSGKTEVYLEAIAELLRREPDAQVLVLLPEIALTQAVTARFEERFGVSPALWHSAIGPTERRRAWREITAGRARIIAGARSAIFLPYRNLRLIVVDEEHDPTYKQDEGLTYHARDLAVARAKIEGAVAILASATPSLETLVNARAGRYGHIRLAARAGSAVLPQIETIDLREHPPEAGHWLSPPLTAAMAETIGRGEQVLLYLNRRGYAPLVLCRACGHKMKSPDTDRWLVEHRYTGRLICHTTGFSMPKPKACPECGAIESLTSVGPGVERVAEEATLRFPEARVEVFSSDSAAGPNGVRELIARMEAGEIDILVGTQIAAKGHNFPKLTLVGVVDADLGLKGGDLRAGERTYQTLVQVAGRAGRADRPGRALLQTHEPEHEAIQALLAGDRDSFLDLEAMMREQLGLPPFGRLAALVMSGTDERLLAQTAKIAAAAAPLSDDVKLFGPAEPPLAVVRGRYRRRFLVQAQRNVDVSAFMATWMARFKLPSSIRARVDIEPYSFL</sequence>
<dbReference type="NCBIfam" id="NF004070">
    <property type="entry name" value="PRK05580.2-2"/>
    <property type="match status" value="1"/>
</dbReference>
<dbReference type="GO" id="GO:0016887">
    <property type="term" value="F:ATP hydrolysis activity"/>
    <property type="evidence" value="ECO:0007669"/>
    <property type="project" value="RHEA"/>
</dbReference>
<dbReference type="Pfam" id="PF00271">
    <property type="entry name" value="Helicase_C"/>
    <property type="match status" value="1"/>
</dbReference>
<evidence type="ECO:0000256" key="2">
    <source>
        <dbReference type="ARBA" id="ARBA00022705"/>
    </source>
</evidence>
<dbReference type="EC" id="5.6.2.4" evidence="12"/>
<dbReference type="GO" id="GO:0006269">
    <property type="term" value="P:DNA replication, synthesis of primer"/>
    <property type="evidence" value="ECO:0007669"/>
    <property type="project" value="UniProtKB-KW"/>
</dbReference>
<evidence type="ECO:0000256" key="1">
    <source>
        <dbReference type="ARBA" id="ARBA00022515"/>
    </source>
</evidence>